<evidence type="ECO:0000256" key="1">
    <source>
        <dbReference type="SAM" id="MobiDB-lite"/>
    </source>
</evidence>
<reference evidence="2 3" key="1">
    <citation type="journal article" date="2019" name="New Phytol.">
        <title>Comparative genomics reveals unique wood-decay strategies and fruiting body development in the Schizophyllaceae.</title>
        <authorList>
            <person name="Almasi E."/>
            <person name="Sahu N."/>
            <person name="Krizsan K."/>
            <person name="Balint B."/>
            <person name="Kovacs G.M."/>
            <person name="Kiss B."/>
            <person name="Cseklye J."/>
            <person name="Drula E."/>
            <person name="Henrissat B."/>
            <person name="Nagy I."/>
            <person name="Chovatia M."/>
            <person name="Adam C."/>
            <person name="LaButti K."/>
            <person name="Lipzen A."/>
            <person name="Riley R."/>
            <person name="Grigoriev I.V."/>
            <person name="Nagy L.G."/>
        </authorList>
    </citation>
    <scope>NUCLEOTIDE SEQUENCE [LARGE SCALE GENOMIC DNA]</scope>
    <source>
        <strain evidence="2 3">NL-1724</strain>
    </source>
</reference>
<keyword evidence="3" id="KW-1185">Reference proteome</keyword>
<accession>A0A550C4F3</accession>
<feature type="region of interest" description="Disordered" evidence="1">
    <location>
        <begin position="18"/>
        <end position="61"/>
    </location>
</feature>
<dbReference type="AlphaFoldDB" id="A0A550C4F3"/>
<feature type="non-terminal residue" evidence="2">
    <location>
        <position position="1"/>
    </location>
</feature>
<proteinExistence type="predicted"/>
<organism evidence="2 3">
    <name type="scientific">Schizophyllum amplum</name>
    <dbReference type="NCBI Taxonomy" id="97359"/>
    <lineage>
        <taxon>Eukaryota</taxon>
        <taxon>Fungi</taxon>
        <taxon>Dikarya</taxon>
        <taxon>Basidiomycota</taxon>
        <taxon>Agaricomycotina</taxon>
        <taxon>Agaricomycetes</taxon>
        <taxon>Agaricomycetidae</taxon>
        <taxon>Agaricales</taxon>
        <taxon>Schizophyllaceae</taxon>
        <taxon>Schizophyllum</taxon>
    </lineage>
</organism>
<evidence type="ECO:0000313" key="2">
    <source>
        <dbReference type="EMBL" id="TRM59667.1"/>
    </source>
</evidence>
<dbReference type="Proteomes" id="UP000320762">
    <property type="component" value="Unassembled WGS sequence"/>
</dbReference>
<dbReference type="OrthoDB" id="10672933at2759"/>
<protein>
    <submittedName>
        <fullName evidence="2">Uncharacterized protein</fullName>
    </submittedName>
</protein>
<dbReference type="EMBL" id="VDMD01000027">
    <property type="protein sequence ID" value="TRM59667.1"/>
    <property type="molecule type" value="Genomic_DNA"/>
</dbReference>
<evidence type="ECO:0000313" key="3">
    <source>
        <dbReference type="Proteomes" id="UP000320762"/>
    </source>
</evidence>
<feature type="compositionally biased region" description="Basic residues" evidence="1">
    <location>
        <begin position="27"/>
        <end position="40"/>
    </location>
</feature>
<comment type="caution">
    <text evidence="2">The sequence shown here is derived from an EMBL/GenBank/DDBJ whole genome shotgun (WGS) entry which is preliminary data.</text>
</comment>
<gene>
    <name evidence="2" type="ORF">BD626DRAFT_539343</name>
</gene>
<name>A0A550C4F3_9AGAR</name>
<sequence length="201" mass="22131">WISTEIAKVQSPNRVVLSRASDDTRTHRGGRCVRSTQKRSRSAEQDYASGSMNDAPSAAKQAEHCLSKHNNLVMEDVSSMNRLLPVVLIHTALYTEHDRPTSSRKTTASIVCKYNDEEICIHHDEAICVHHDEASGRPSQVEQEVHHARTVTSEVSGAIPVDVVPALSSRFIPDPAGFEDDAKPFFEALCAEATSTQARRA</sequence>